<evidence type="ECO:0000313" key="1">
    <source>
        <dbReference type="EMBL" id="BBA36833.1"/>
    </source>
</evidence>
<sequence length="70" mass="8201">MLVVEREFLRRAEIPRAMVNLHLARFTTLDAPHSEVRDKGGQFYSISELHGRHPTEMSMLRWAYEFLLGS</sequence>
<reference evidence="1 2" key="1">
    <citation type="submission" date="2016-12" db="EMBL/GenBank/DDBJ databases">
        <title>Genome sequencing of Methylocaldum marinum.</title>
        <authorList>
            <person name="Takeuchi M."/>
            <person name="Kamagata Y."/>
            <person name="Hiraoka S."/>
            <person name="Oshima K."/>
            <person name="Hattori M."/>
            <person name="Iwasaki W."/>
        </authorList>
    </citation>
    <scope>NUCLEOTIDE SEQUENCE [LARGE SCALE GENOMIC DNA]</scope>
    <source>
        <strain evidence="1 2">S8</strain>
    </source>
</reference>
<organism evidence="1 2">
    <name type="scientific">Methylocaldum marinum</name>
    <dbReference type="NCBI Taxonomy" id="1432792"/>
    <lineage>
        <taxon>Bacteria</taxon>
        <taxon>Pseudomonadati</taxon>
        <taxon>Pseudomonadota</taxon>
        <taxon>Gammaproteobacteria</taxon>
        <taxon>Methylococcales</taxon>
        <taxon>Methylococcaceae</taxon>
        <taxon>Methylocaldum</taxon>
    </lineage>
</organism>
<protein>
    <submittedName>
        <fullName evidence="1">Uncharacterized protein</fullName>
    </submittedName>
</protein>
<evidence type="ECO:0000313" key="2">
    <source>
        <dbReference type="Proteomes" id="UP000266313"/>
    </source>
</evidence>
<dbReference type="Proteomes" id="UP000266313">
    <property type="component" value="Chromosome"/>
</dbReference>
<dbReference type="AlphaFoldDB" id="A0A250KYS4"/>
<keyword evidence="2" id="KW-1185">Reference proteome</keyword>
<name>A0A250KYS4_9GAMM</name>
<dbReference type="KEGG" id="mmai:sS8_4910"/>
<proteinExistence type="predicted"/>
<dbReference type="EMBL" id="AP017928">
    <property type="protein sequence ID" value="BBA36833.1"/>
    <property type="molecule type" value="Genomic_DNA"/>
</dbReference>
<gene>
    <name evidence="1" type="ORF">sS8_4910</name>
</gene>
<accession>A0A250KYS4</accession>